<comment type="caution">
    <text evidence="1">The sequence shown here is derived from an EMBL/GenBank/DDBJ whole genome shotgun (WGS) entry which is preliminary data.</text>
</comment>
<organism evidence="1 2">
    <name type="scientific">Amylocarpus encephaloides</name>
    <dbReference type="NCBI Taxonomy" id="45428"/>
    <lineage>
        <taxon>Eukaryota</taxon>
        <taxon>Fungi</taxon>
        <taxon>Dikarya</taxon>
        <taxon>Ascomycota</taxon>
        <taxon>Pezizomycotina</taxon>
        <taxon>Leotiomycetes</taxon>
        <taxon>Helotiales</taxon>
        <taxon>Helotiales incertae sedis</taxon>
        <taxon>Amylocarpus</taxon>
    </lineage>
</organism>
<feature type="non-terminal residue" evidence="1">
    <location>
        <position position="1"/>
    </location>
</feature>
<dbReference type="EMBL" id="MU251719">
    <property type="protein sequence ID" value="KAG9229915.1"/>
    <property type="molecule type" value="Genomic_DNA"/>
</dbReference>
<reference evidence="1" key="1">
    <citation type="journal article" date="2021" name="IMA Fungus">
        <title>Genomic characterization of three marine fungi, including Emericellopsis atlantica sp. nov. with signatures of a generalist lifestyle and marine biomass degradation.</title>
        <authorList>
            <person name="Hagestad O.C."/>
            <person name="Hou L."/>
            <person name="Andersen J.H."/>
            <person name="Hansen E.H."/>
            <person name="Altermark B."/>
            <person name="Li C."/>
            <person name="Kuhnert E."/>
            <person name="Cox R.J."/>
            <person name="Crous P.W."/>
            <person name="Spatafora J.W."/>
            <person name="Lail K."/>
            <person name="Amirebrahimi M."/>
            <person name="Lipzen A."/>
            <person name="Pangilinan J."/>
            <person name="Andreopoulos W."/>
            <person name="Hayes R.D."/>
            <person name="Ng V."/>
            <person name="Grigoriev I.V."/>
            <person name="Jackson S.A."/>
            <person name="Sutton T.D.S."/>
            <person name="Dobson A.D.W."/>
            <person name="Rama T."/>
        </authorList>
    </citation>
    <scope>NUCLEOTIDE SEQUENCE</scope>
    <source>
        <strain evidence="1">TRa018bII</strain>
    </source>
</reference>
<dbReference type="Proteomes" id="UP000824998">
    <property type="component" value="Unassembled WGS sequence"/>
</dbReference>
<accession>A0A9P7YA19</accession>
<evidence type="ECO:0000313" key="1">
    <source>
        <dbReference type="EMBL" id="KAG9229915.1"/>
    </source>
</evidence>
<keyword evidence="2" id="KW-1185">Reference proteome</keyword>
<proteinExistence type="predicted"/>
<name>A0A9P7YA19_9HELO</name>
<dbReference type="AlphaFoldDB" id="A0A9P7YA19"/>
<dbReference type="OrthoDB" id="10595465at2759"/>
<protein>
    <submittedName>
        <fullName evidence="1">Uncharacterized protein</fullName>
    </submittedName>
</protein>
<evidence type="ECO:0000313" key="2">
    <source>
        <dbReference type="Proteomes" id="UP000824998"/>
    </source>
</evidence>
<gene>
    <name evidence="1" type="ORF">BJ875DRAFT_386319</name>
</gene>
<sequence>DFSEITGKLSCMRTAASRTEANVALAWKRYKDQQSINWRVEVVASKKILSFQELVRPISDSLTSHFWKPPKLEPGHFPYLATASSYIF</sequence>